<evidence type="ECO:0008006" key="3">
    <source>
        <dbReference type="Google" id="ProtNLM"/>
    </source>
</evidence>
<dbReference type="AlphaFoldDB" id="A0A9W9C2R6"/>
<dbReference type="Gene3D" id="3.40.50.150">
    <property type="entry name" value="Vaccinia Virus protein VP39"/>
    <property type="match status" value="1"/>
</dbReference>
<organism evidence="1 2">
    <name type="scientific">Didymella glomerata</name>
    <dbReference type="NCBI Taxonomy" id="749621"/>
    <lineage>
        <taxon>Eukaryota</taxon>
        <taxon>Fungi</taxon>
        <taxon>Dikarya</taxon>
        <taxon>Ascomycota</taxon>
        <taxon>Pezizomycotina</taxon>
        <taxon>Dothideomycetes</taxon>
        <taxon>Pleosporomycetidae</taxon>
        <taxon>Pleosporales</taxon>
        <taxon>Pleosporineae</taxon>
        <taxon>Didymellaceae</taxon>
        <taxon>Didymella</taxon>
    </lineage>
</organism>
<name>A0A9W9C2R6_9PLEO</name>
<dbReference type="PANTHER" id="PTHR14614:SF132">
    <property type="entry name" value="PROTEIN-LYSINE METHYLTRANSFERASE C42C1.13"/>
    <property type="match status" value="1"/>
</dbReference>
<evidence type="ECO:0000313" key="1">
    <source>
        <dbReference type="EMBL" id="KAJ4340545.1"/>
    </source>
</evidence>
<protein>
    <recommendedName>
        <fullName evidence="3">Methyltransferase-domain-containing protein</fullName>
    </recommendedName>
</protein>
<gene>
    <name evidence="1" type="ORF">N0V87_002530</name>
</gene>
<dbReference type="OrthoDB" id="413520at2759"/>
<dbReference type="GO" id="GO:0008757">
    <property type="term" value="F:S-adenosylmethionine-dependent methyltransferase activity"/>
    <property type="evidence" value="ECO:0007669"/>
    <property type="project" value="UniProtKB-ARBA"/>
</dbReference>
<sequence length="299" mass="32992">MRYIRFLKTPRIVAEKTTGKNQVYCLITITSDLGDTFFPHDAELVAELIDSKNEQILVWRAVAWAAGMRTLAITLPVKKAYAESPLRVRVGTEQEAQFDTFDNLSQTDSQGIVSAWSAELNAKGGKEAGKLVERRFKVAQRVISVWEETGESIARHLWDAGITLSCRMVDLLSEETELCKVLNLTTHGSGSSTSLNVLELGTGCGIVGMTLASILPNCNVHLSDLPEAREIVEKNMTGPVLELENSSNLSFLELDWDNELPAQFARPGAKFDLVLAADCTYNSDSRYVICSLSLKCERS</sequence>
<dbReference type="InterPro" id="IPR019410">
    <property type="entry name" value="Methyltransf_16"/>
</dbReference>
<dbReference type="PANTHER" id="PTHR14614">
    <property type="entry name" value="HEPATOCELLULAR CARCINOMA-ASSOCIATED ANTIGEN"/>
    <property type="match status" value="1"/>
</dbReference>
<accession>A0A9W9C2R6</accession>
<proteinExistence type="predicted"/>
<comment type="caution">
    <text evidence="1">The sequence shown here is derived from an EMBL/GenBank/DDBJ whole genome shotgun (WGS) entry which is preliminary data.</text>
</comment>
<dbReference type="InterPro" id="IPR029063">
    <property type="entry name" value="SAM-dependent_MTases_sf"/>
</dbReference>
<dbReference type="Pfam" id="PF10294">
    <property type="entry name" value="Methyltransf_16"/>
    <property type="match status" value="1"/>
</dbReference>
<dbReference type="Proteomes" id="UP001140562">
    <property type="component" value="Unassembled WGS sequence"/>
</dbReference>
<keyword evidence="2" id="KW-1185">Reference proteome</keyword>
<evidence type="ECO:0000313" key="2">
    <source>
        <dbReference type="Proteomes" id="UP001140562"/>
    </source>
</evidence>
<dbReference type="GO" id="GO:0005829">
    <property type="term" value="C:cytosol"/>
    <property type="evidence" value="ECO:0007669"/>
    <property type="project" value="TreeGrafter"/>
</dbReference>
<reference evidence="1" key="1">
    <citation type="submission" date="2022-10" db="EMBL/GenBank/DDBJ databases">
        <title>Tapping the CABI collections for fungal endophytes: first genome assemblies for Collariella, Neodidymelliopsis, Ascochyta clinopodiicola, Didymella pomorum, Didymosphaeria variabile, Neocosmospora piperis and Neocucurbitaria cava.</title>
        <authorList>
            <person name="Hill R."/>
        </authorList>
    </citation>
    <scope>NUCLEOTIDE SEQUENCE</scope>
    <source>
        <strain evidence="1">IMI 360193</strain>
    </source>
</reference>
<dbReference type="SUPFAM" id="SSF53335">
    <property type="entry name" value="S-adenosyl-L-methionine-dependent methyltransferases"/>
    <property type="match status" value="1"/>
</dbReference>
<dbReference type="CDD" id="cd02440">
    <property type="entry name" value="AdoMet_MTases"/>
    <property type="match status" value="1"/>
</dbReference>
<dbReference type="EMBL" id="JAPEUV010000016">
    <property type="protein sequence ID" value="KAJ4340545.1"/>
    <property type="molecule type" value="Genomic_DNA"/>
</dbReference>